<evidence type="ECO:0000259" key="8">
    <source>
        <dbReference type="PROSITE" id="PS50979"/>
    </source>
</evidence>
<dbReference type="Pfam" id="PF00289">
    <property type="entry name" value="Biotin_carb_N"/>
    <property type="match status" value="1"/>
</dbReference>
<evidence type="ECO:0000256" key="4">
    <source>
        <dbReference type="ARBA" id="ARBA00022840"/>
    </source>
</evidence>
<organism evidence="9 10">
    <name type="scientific">Candidatus Thermofonsia Clade 3 bacterium</name>
    <dbReference type="NCBI Taxonomy" id="2364212"/>
    <lineage>
        <taxon>Bacteria</taxon>
        <taxon>Bacillati</taxon>
        <taxon>Chloroflexota</taxon>
        <taxon>Candidatus Thermofontia</taxon>
        <taxon>Candidatus Thermofonsia Clade 3</taxon>
    </lineage>
</organism>
<accession>A0A2M8Q7L2</accession>
<dbReference type="Pfam" id="PF02786">
    <property type="entry name" value="CPSase_L_D2"/>
    <property type="match status" value="1"/>
</dbReference>
<dbReference type="InterPro" id="IPR005479">
    <property type="entry name" value="CPAse_ATP-bd"/>
</dbReference>
<dbReference type="PANTHER" id="PTHR18866">
    <property type="entry name" value="CARBOXYLASE:PYRUVATE/ACETYL-COA/PROPIONYL-COA CARBOXYLASE"/>
    <property type="match status" value="1"/>
</dbReference>
<dbReference type="GO" id="GO:0046872">
    <property type="term" value="F:metal ion binding"/>
    <property type="evidence" value="ECO:0007669"/>
    <property type="project" value="InterPro"/>
</dbReference>
<dbReference type="PANTHER" id="PTHR18866:SF33">
    <property type="entry name" value="METHYLCROTONOYL-COA CARBOXYLASE SUBUNIT ALPHA, MITOCHONDRIAL-RELATED"/>
    <property type="match status" value="1"/>
</dbReference>
<dbReference type="InterPro" id="IPR011761">
    <property type="entry name" value="ATP-grasp"/>
</dbReference>
<reference evidence="9 10" key="1">
    <citation type="submission" date="2017-11" db="EMBL/GenBank/DDBJ databases">
        <title>Evolution of Phototrophy in the Chloroflexi Phylum Driven by Horizontal Gene Transfer.</title>
        <authorList>
            <person name="Ward L.M."/>
            <person name="Hemp J."/>
            <person name="Shih P.M."/>
            <person name="Mcglynn S.E."/>
            <person name="Fischer W."/>
        </authorList>
    </citation>
    <scope>NUCLEOTIDE SEQUENCE [LARGE SCALE GENOMIC DNA]</scope>
    <source>
        <strain evidence="9">JP3_7</strain>
    </source>
</reference>
<evidence type="ECO:0000256" key="1">
    <source>
        <dbReference type="ARBA" id="ARBA00013263"/>
    </source>
</evidence>
<dbReference type="FunFam" id="3.30.1490.20:FF:000003">
    <property type="entry name" value="acetyl-CoA carboxylase isoform X1"/>
    <property type="match status" value="1"/>
</dbReference>
<protein>
    <recommendedName>
        <fullName evidence="1">biotin carboxylase</fullName>
        <ecNumber evidence="1">6.3.4.14</ecNumber>
    </recommendedName>
</protein>
<dbReference type="PROSITE" id="PS50975">
    <property type="entry name" value="ATP_GRASP"/>
    <property type="match status" value="1"/>
</dbReference>
<dbReference type="AlphaFoldDB" id="A0A2M8Q7L2"/>
<dbReference type="InterPro" id="IPR050856">
    <property type="entry name" value="Biotin_carboxylase_complex"/>
</dbReference>
<keyword evidence="4 6" id="KW-0067">ATP-binding</keyword>
<evidence type="ECO:0000259" key="7">
    <source>
        <dbReference type="PROSITE" id="PS50975"/>
    </source>
</evidence>
<dbReference type="Gene3D" id="3.30.470.20">
    <property type="entry name" value="ATP-grasp fold, B domain"/>
    <property type="match status" value="1"/>
</dbReference>
<dbReference type="Proteomes" id="UP000230790">
    <property type="component" value="Unassembled WGS sequence"/>
</dbReference>
<evidence type="ECO:0000256" key="2">
    <source>
        <dbReference type="ARBA" id="ARBA00022598"/>
    </source>
</evidence>
<evidence type="ECO:0000256" key="5">
    <source>
        <dbReference type="ARBA" id="ARBA00023267"/>
    </source>
</evidence>
<evidence type="ECO:0000256" key="6">
    <source>
        <dbReference type="PROSITE-ProRule" id="PRU00409"/>
    </source>
</evidence>
<evidence type="ECO:0000313" key="10">
    <source>
        <dbReference type="Proteomes" id="UP000230790"/>
    </source>
</evidence>
<dbReference type="InterPro" id="IPR011764">
    <property type="entry name" value="Biotin_carboxylation_dom"/>
</dbReference>
<dbReference type="GO" id="GO:0004075">
    <property type="term" value="F:biotin carboxylase activity"/>
    <property type="evidence" value="ECO:0007669"/>
    <property type="project" value="UniProtKB-EC"/>
</dbReference>
<gene>
    <name evidence="9" type="ORF">CUN48_17095</name>
</gene>
<dbReference type="SUPFAM" id="SSF52440">
    <property type="entry name" value="PreATP-grasp domain"/>
    <property type="match status" value="1"/>
</dbReference>
<dbReference type="PROSITE" id="PS00866">
    <property type="entry name" value="CPSASE_1"/>
    <property type="match status" value="1"/>
</dbReference>
<dbReference type="PROSITE" id="PS50979">
    <property type="entry name" value="BC"/>
    <property type="match status" value="1"/>
</dbReference>
<dbReference type="GO" id="GO:0005524">
    <property type="term" value="F:ATP binding"/>
    <property type="evidence" value="ECO:0007669"/>
    <property type="project" value="UniProtKB-UniRule"/>
</dbReference>
<dbReference type="InterPro" id="IPR005481">
    <property type="entry name" value="BC-like_N"/>
</dbReference>
<feature type="non-terminal residue" evidence="9">
    <location>
        <position position="159"/>
    </location>
</feature>
<comment type="caution">
    <text evidence="9">The sequence shown here is derived from an EMBL/GenBank/DDBJ whole genome shotgun (WGS) entry which is preliminary data.</text>
</comment>
<name>A0A2M8Q7L2_9CHLR</name>
<keyword evidence="5" id="KW-0092">Biotin</keyword>
<evidence type="ECO:0000313" key="9">
    <source>
        <dbReference type="EMBL" id="PJF45791.1"/>
    </source>
</evidence>
<sequence>LGIAAIAVYSEADRRALHVRLADEALPIGPAPASESYLRIEAIIEAALRSGAQAIHPGYGFLAERATFARACRDAGLTFVGPPPEAIEALGDKIAARRLALAAGVPIAPGYHGADQSDETLAREAERIGFPLLIKASAGGGGRGMRIVQRADDLPAAVE</sequence>
<feature type="domain" description="ATP-grasp" evidence="7">
    <location>
        <begin position="97"/>
        <end position="152"/>
    </location>
</feature>
<dbReference type="InterPro" id="IPR016185">
    <property type="entry name" value="PreATP-grasp_dom_sf"/>
</dbReference>
<dbReference type="EMBL" id="PGTN01000750">
    <property type="protein sequence ID" value="PJF45791.1"/>
    <property type="molecule type" value="Genomic_DNA"/>
</dbReference>
<evidence type="ECO:0000256" key="3">
    <source>
        <dbReference type="ARBA" id="ARBA00022741"/>
    </source>
</evidence>
<dbReference type="SUPFAM" id="SSF56059">
    <property type="entry name" value="Glutathione synthetase ATP-binding domain-like"/>
    <property type="match status" value="1"/>
</dbReference>
<proteinExistence type="predicted"/>
<keyword evidence="2" id="KW-0436">Ligase</keyword>
<dbReference type="EC" id="6.3.4.14" evidence="1"/>
<keyword evidence="3 6" id="KW-0547">Nucleotide-binding</keyword>
<feature type="domain" description="Biotin carboxylation" evidence="8">
    <location>
        <begin position="1"/>
        <end position="159"/>
    </location>
</feature>
<feature type="non-terminal residue" evidence="9">
    <location>
        <position position="1"/>
    </location>
</feature>